<dbReference type="InterPro" id="IPR006726">
    <property type="entry name" value="PHBA_efflux_AaeB/fusaric-R"/>
</dbReference>
<reference evidence="7" key="1">
    <citation type="submission" date="2012-02" db="EMBL/GenBank/DDBJ databases">
        <title>The complete genome of Frateuria aurantia DSM 6220.</title>
        <authorList>
            <consortium name="US DOE Joint Genome Institute (JGI-PGF)"/>
            <person name="Lucas S."/>
            <person name="Copeland A."/>
            <person name="Lapidus A."/>
            <person name="Glavina del Rio T."/>
            <person name="Dalin E."/>
            <person name="Tice H."/>
            <person name="Bruce D."/>
            <person name="Goodwin L."/>
            <person name="Pitluck S."/>
            <person name="Peters L."/>
            <person name="Ovchinnikova G."/>
            <person name="Teshima H."/>
            <person name="Kyrpides N."/>
            <person name="Mavromatis K."/>
            <person name="Ivanova N."/>
            <person name="Brettin T."/>
            <person name="Detter J.C."/>
            <person name="Han C."/>
            <person name="Larimer F."/>
            <person name="Land M."/>
            <person name="Hauser L."/>
            <person name="Markowitz V."/>
            <person name="Cheng J.-F."/>
            <person name="Hugenholtz P."/>
            <person name="Woyke T."/>
            <person name="Wu D."/>
            <person name="Brambilla E."/>
            <person name="Klenk H.-P."/>
            <person name="Eisen J.A."/>
        </authorList>
    </citation>
    <scope>NUCLEOTIDE SEQUENCE</scope>
    <source>
        <strain evidence="7">DSM 6220</strain>
    </source>
</reference>
<evidence type="ECO:0000256" key="3">
    <source>
        <dbReference type="ARBA" id="ARBA00022692"/>
    </source>
</evidence>
<name>H8L259_FRAAD</name>
<dbReference type="PANTHER" id="PTHR30509:SF40">
    <property type="entry name" value="BLR3852 PROTEIN"/>
    <property type="match status" value="1"/>
</dbReference>
<dbReference type="STRING" id="767434.Fraau_3244"/>
<evidence type="ECO:0000256" key="5">
    <source>
        <dbReference type="ARBA" id="ARBA00023136"/>
    </source>
</evidence>
<dbReference type="GO" id="GO:0022857">
    <property type="term" value="F:transmembrane transporter activity"/>
    <property type="evidence" value="ECO:0007669"/>
    <property type="project" value="InterPro"/>
</dbReference>
<feature type="transmembrane region" description="Helical" evidence="6">
    <location>
        <begin position="77"/>
        <end position="96"/>
    </location>
</feature>
<feature type="transmembrane region" description="Helical" evidence="6">
    <location>
        <begin position="102"/>
        <end position="119"/>
    </location>
</feature>
<comment type="subcellular location">
    <subcellularLocation>
        <location evidence="1">Cell membrane</location>
        <topology evidence="1">Multi-pass membrane protein</topology>
    </subcellularLocation>
</comment>
<evidence type="ECO:0000313" key="8">
    <source>
        <dbReference type="Proteomes" id="UP000005234"/>
    </source>
</evidence>
<feature type="transmembrane region" description="Helical" evidence="6">
    <location>
        <begin position="24"/>
        <end position="46"/>
    </location>
</feature>
<feature type="transmembrane region" description="Helical" evidence="6">
    <location>
        <begin position="157"/>
        <end position="177"/>
    </location>
</feature>
<protein>
    <submittedName>
        <fullName evidence="7">Putative membrane protein</fullName>
    </submittedName>
</protein>
<evidence type="ECO:0000313" key="7">
    <source>
        <dbReference type="EMBL" id="AFC87567.1"/>
    </source>
</evidence>
<proteinExistence type="predicted"/>
<feature type="transmembrane region" description="Helical" evidence="6">
    <location>
        <begin position="489"/>
        <end position="508"/>
    </location>
</feature>
<evidence type="ECO:0000256" key="1">
    <source>
        <dbReference type="ARBA" id="ARBA00004651"/>
    </source>
</evidence>
<dbReference type="PANTHER" id="PTHR30509">
    <property type="entry name" value="P-HYDROXYBENZOIC ACID EFFLUX PUMP SUBUNIT-RELATED"/>
    <property type="match status" value="1"/>
</dbReference>
<gene>
    <name evidence="7" type="ordered locus">Fraau_3244</name>
</gene>
<keyword evidence="2" id="KW-1003">Cell membrane</keyword>
<accession>H8L259</accession>
<sequence>MPQIIPSSWQAAARLLQPAWPEPAYRSAATFIVKVIAAGLVGLWLAMRLDLPDPSITLLTVLLVVNPQSGLVLAKSFYRAIGTVVGALATLGLYALVPQERVLFLLGLSVWLGVCVAEAQRNRNFAAYAYVLAGYTACIIGLPAVNDPTQVFDRAVARVSEVMLGILSAGFISDGLFPKPLRDIMLRELDAQYARMVNFCRHALIGDSSDKELDSAFRGFVSDAVVLENRRSSAIFESPELRAHNSVLLRLNWRFMESGTGLQRLHRWMAHLYRERASVAADSPRGLELDLVIRKVWVRYRELAEILPESAAPDHVPGLLELMHQLAQMRGRLLDEVIEERVELRASSESAAMDYDICAELLDQLLLELWRYTEAQVHLKGGSVPLLAIPPTQSDEATASHSFHHHRDNLMGLAAGLRTMLVVLVTALFWIQTEWDSGIGAMIYALMLSGLFAISPQPVAALKLVWRGFLLAFPVAALCYSVLLPELDSFAMLGVVMAPCLALGAWLLTQPKYAAMGAGYNIMLTSSMSLTGTMHYDMAHFINTVLGNLFGVSMATLGFAVLIPASSQWQQRRMLLGLRRYAVRACSAPLEGLTAAFESGSRDQLYALLAYPAMTKRQTRHVLDWAQTVHGLGRCALDLRHDLRRGSWPPGLVERVRRGVDALGAWFEHPGDPERELAYSLLLQAEQAWVAEYPESDDANCIRIRSMIHLLHVMLADRGAALDHTPGHAHRV</sequence>
<organism evidence="7 8">
    <name type="scientific">Frateuria aurantia (strain ATCC 33424 / DSM 6220 / KCTC 2777 / LMG 1558 / NBRC 3245 / NCIMB 13370)</name>
    <name type="common">Acetobacter aurantius</name>
    <dbReference type="NCBI Taxonomy" id="767434"/>
    <lineage>
        <taxon>Bacteria</taxon>
        <taxon>Pseudomonadati</taxon>
        <taxon>Pseudomonadota</taxon>
        <taxon>Gammaproteobacteria</taxon>
        <taxon>Lysobacterales</taxon>
        <taxon>Rhodanobacteraceae</taxon>
        <taxon>Frateuria</taxon>
    </lineage>
</organism>
<keyword evidence="8" id="KW-1185">Reference proteome</keyword>
<dbReference type="HOGENOM" id="CLU_013927_0_0_6"/>
<dbReference type="eggNOG" id="COG1289">
    <property type="taxonomic scope" value="Bacteria"/>
</dbReference>
<feature type="transmembrane region" description="Helical" evidence="6">
    <location>
        <begin position="545"/>
        <end position="565"/>
    </location>
</feature>
<dbReference type="Proteomes" id="UP000005234">
    <property type="component" value="Chromosome"/>
</dbReference>
<dbReference type="AlphaFoldDB" id="H8L259"/>
<dbReference type="RefSeq" id="WP_014404569.1">
    <property type="nucleotide sequence ID" value="NC_017033.1"/>
</dbReference>
<feature type="transmembrane region" description="Helical" evidence="6">
    <location>
        <begin position="410"/>
        <end position="431"/>
    </location>
</feature>
<keyword evidence="3 6" id="KW-0812">Transmembrane</keyword>
<feature type="transmembrane region" description="Helical" evidence="6">
    <location>
        <begin position="437"/>
        <end position="455"/>
    </location>
</feature>
<dbReference type="EMBL" id="CP003350">
    <property type="protein sequence ID" value="AFC87567.1"/>
    <property type="molecule type" value="Genomic_DNA"/>
</dbReference>
<evidence type="ECO:0000256" key="2">
    <source>
        <dbReference type="ARBA" id="ARBA00022475"/>
    </source>
</evidence>
<evidence type="ECO:0000256" key="4">
    <source>
        <dbReference type="ARBA" id="ARBA00022989"/>
    </source>
</evidence>
<keyword evidence="4 6" id="KW-1133">Transmembrane helix</keyword>
<feature type="transmembrane region" description="Helical" evidence="6">
    <location>
        <begin position="464"/>
        <end position="483"/>
    </location>
</feature>
<keyword evidence="5 6" id="KW-0472">Membrane</keyword>
<feature type="transmembrane region" description="Helical" evidence="6">
    <location>
        <begin position="126"/>
        <end position="145"/>
    </location>
</feature>
<dbReference type="GO" id="GO:0005886">
    <property type="term" value="C:plasma membrane"/>
    <property type="evidence" value="ECO:0007669"/>
    <property type="project" value="UniProtKB-SubCell"/>
</dbReference>
<dbReference type="KEGG" id="fau:Fraau_3244"/>
<dbReference type="Pfam" id="PF04632">
    <property type="entry name" value="FUSC"/>
    <property type="match status" value="1"/>
</dbReference>
<evidence type="ECO:0000256" key="6">
    <source>
        <dbReference type="SAM" id="Phobius"/>
    </source>
</evidence>